<gene>
    <name evidence="1" type="ORF">SE18_25910</name>
</gene>
<organism evidence="1 2">
    <name type="scientific">Herpetosiphon geysericola</name>
    <dbReference type="NCBI Taxonomy" id="70996"/>
    <lineage>
        <taxon>Bacteria</taxon>
        <taxon>Bacillati</taxon>
        <taxon>Chloroflexota</taxon>
        <taxon>Chloroflexia</taxon>
        <taxon>Herpetosiphonales</taxon>
        <taxon>Herpetosiphonaceae</taxon>
        <taxon>Herpetosiphon</taxon>
    </lineage>
</organism>
<dbReference type="AlphaFoldDB" id="A0A0P6XWT0"/>
<comment type="caution">
    <text evidence="1">The sequence shown here is derived from an EMBL/GenBank/DDBJ whole genome shotgun (WGS) entry which is preliminary data.</text>
</comment>
<reference evidence="1 2" key="1">
    <citation type="submission" date="2015-07" db="EMBL/GenBank/DDBJ databases">
        <title>Whole genome sequence of Herpetosiphon geysericola DSM 7119.</title>
        <authorList>
            <person name="Hemp J."/>
            <person name="Ward L.M."/>
            <person name="Pace L.A."/>
            <person name="Fischer W.W."/>
        </authorList>
    </citation>
    <scope>NUCLEOTIDE SEQUENCE [LARGE SCALE GENOMIC DNA]</scope>
    <source>
        <strain evidence="1 2">DSM 7119</strain>
    </source>
</reference>
<keyword evidence="2" id="KW-1185">Reference proteome</keyword>
<accession>A0A0P6XWT0</accession>
<evidence type="ECO:0000313" key="2">
    <source>
        <dbReference type="Proteomes" id="UP000050277"/>
    </source>
</evidence>
<sequence>MCIMVSAHRYEQTYIDKWPPKTAIVATPHIDPDRLSFVTAVAEVQAAVREFQQTDPIDHGRLYERMVAEFRPPCSHSVAYESIHAWFGNAGQKFPGKDQRIVDGVSPMDALRRRSVWLGWMDRLGQSKPLYQPIQWLQKP</sequence>
<name>A0A0P6XWT0_9CHLR</name>
<dbReference type="Proteomes" id="UP000050277">
    <property type="component" value="Unassembled WGS sequence"/>
</dbReference>
<protein>
    <submittedName>
        <fullName evidence="1">Uncharacterized protein</fullName>
    </submittedName>
</protein>
<dbReference type="EMBL" id="LGKP01000042">
    <property type="protein sequence ID" value="KPL80019.1"/>
    <property type="molecule type" value="Genomic_DNA"/>
</dbReference>
<evidence type="ECO:0000313" key="1">
    <source>
        <dbReference type="EMBL" id="KPL80019.1"/>
    </source>
</evidence>
<proteinExistence type="predicted"/>